<comment type="caution">
    <text evidence="2">The sequence shown here is derived from an EMBL/GenBank/DDBJ whole genome shotgun (WGS) entry which is preliminary data.</text>
</comment>
<dbReference type="EMBL" id="JAAXPG010000001">
    <property type="protein sequence ID" value="NKY96146.1"/>
    <property type="molecule type" value="Genomic_DNA"/>
</dbReference>
<dbReference type="Proteomes" id="UP000553209">
    <property type="component" value="Unassembled WGS sequence"/>
</dbReference>
<evidence type="ECO:0000313" key="3">
    <source>
        <dbReference type="Proteomes" id="UP000553209"/>
    </source>
</evidence>
<dbReference type="Pfam" id="PF13471">
    <property type="entry name" value="Transglut_core3"/>
    <property type="match status" value="1"/>
</dbReference>
<sequence length="205" mass="22082">MTPTDEERACDLGSATVVVHYRKGTVRVLSPAAARKWRADRGSTAVVTGHRWEPSWGVQELPMGFSELPRVPARYRMAAAVALPVSLAVMRAGPRSARMGRMVRLVRALHGGGRTATLSEAENAVHAVRALGLFSPVRVACLEESVAATLALAVLGRGVRWCHGVIADPIRLHAWIEAEGHPVAEPDSTRRCTALLTIPTVEETT</sequence>
<dbReference type="InterPro" id="IPR032708">
    <property type="entry name" value="McjB_C"/>
</dbReference>
<accession>A0A7X6RNI6</accession>
<feature type="domain" description="Microcin J25-processing protein McjB C-terminal" evidence="1">
    <location>
        <begin position="96"/>
        <end position="196"/>
    </location>
</feature>
<keyword evidence="3" id="KW-1185">Reference proteome</keyword>
<evidence type="ECO:0000259" key="1">
    <source>
        <dbReference type="Pfam" id="PF13471"/>
    </source>
</evidence>
<protein>
    <submittedName>
        <fullName evidence="2">Lasso peptide biosynthesis B2 protein</fullName>
    </submittedName>
</protein>
<name>A0A7X6RNI6_9ACTN</name>
<dbReference type="InterPro" id="IPR053521">
    <property type="entry name" value="McjB-like"/>
</dbReference>
<evidence type="ECO:0000313" key="2">
    <source>
        <dbReference type="EMBL" id="NKY96146.1"/>
    </source>
</evidence>
<dbReference type="AlphaFoldDB" id="A0A7X6RNI6"/>
<reference evidence="2 3" key="1">
    <citation type="submission" date="2020-04" db="EMBL/GenBank/DDBJ databases">
        <title>MicrobeNet Type strains.</title>
        <authorList>
            <person name="Nicholson A.C."/>
        </authorList>
    </citation>
    <scope>NUCLEOTIDE SEQUENCE [LARGE SCALE GENOMIC DNA]</scope>
    <source>
        <strain evidence="2 3">ATCC 23612</strain>
    </source>
</reference>
<gene>
    <name evidence="2" type="ORF">HGB44_00400</name>
</gene>
<proteinExistence type="predicted"/>
<organism evidence="2 3">
    <name type="scientific">Nocardiopsis alborubida</name>
    <dbReference type="NCBI Taxonomy" id="146802"/>
    <lineage>
        <taxon>Bacteria</taxon>
        <taxon>Bacillati</taxon>
        <taxon>Actinomycetota</taxon>
        <taxon>Actinomycetes</taxon>
        <taxon>Streptosporangiales</taxon>
        <taxon>Nocardiopsidaceae</taxon>
        <taxon>Nocardiopsis</taxon>
    </lineage>
</organism>
<dbReference type="NCBIfam" id="NF033537">
    <property type="entry name" value="lasso_biosyn_B2"/>
    <property type="match status" value="1"/>
</dbReference>